<sequence>MDEMSRVLQTSTSALKSRFLTPPKNEGDMWLIQQTQDDSQCIFLDGKRCSIYEARPTQCRTFPWWPQNIVSDYDWRLAARQCEGINADPTSATESDTLPVNDVVSEAIIYDIHRSGEDYTYLELKEMLRDLQEIEPTFVENYRSELRQKFRRAILHQDDQVTVLDTFFEGAVPSRCFVFNDRLHLVQSEMQLQSDGQSVDPAVLVLDVHKAMSLALTLLTDRNANSGLKVALLGSGGGSMARYLLAQPNAVSKLDSVEPSSKVNQVARQYFGLEEVEQADDRFQLYEEFGEAFVDRQVQSNTQYDLIVIDVEDGSDHGVNAPPTSMLNHDFLQNVVNLLTRDGMAVVNVITDSDEALRSVTTAFASVFKERGLYRSLPHNTVFYLFGEGRANPPEPIQVASTATSEFTSLTQRVVDEPCVLYPLKTRPTQ</sequence>
<dbReference type="EMBL" id="SPLM01000073">
    <property type="protein sequence ID" value="TMW62738.1"/>
    <property type="molecule type" value="Genomic_DNA"/>
</dbReference>
<dbReference type="SUPFAM" id="SSF53335">
    <property type="entry name" value="S-adenosyl-L-methionine-dependent methyltransferases"/>
    <property type="match status" value="1"/>
</dbReference>
<keyword evidence="2" id="KW-1185">Reference proteome</keyword>
<accession>A0A8K1CHT9</accession>
<proteinExistence type="predicted"/>
<evidence type="ECO:0000313" key="2">
    <source>
        <dbReference type="Proteomes" id="UP000794436"/>
    </source>
</evidence>
<dbReference type="InterPro" id="IPR029063">
    <property type="entry name" value="SAM-dependent_MTases_sf"/>
</dbReference>
<gene>
    <name evidence="1" type="ORF">Poli38472_005356</name>
</gene>
<dbReference type="InterPro" id="IPR005358">
    <property type="entry name" value="Puta_zinc/iron-chelating_dom"/>
</dbReference>
<reference evidence="1" key="1">
    <citation type="submission" date="2019-03" db="EMBL/GenBank/DDBJ databases">
        <title>Long read genome sequence of the mycoparasitic Pythium oligandrum ATCC 38472 isolated from sugarbeet rhizosphere.</title>
        <authorList>
            <person name="Gaulin E."/>
        </authorList>
    </citation>
    <scope>NUCLEOTIDE SEQUENCE</scope>
    <source>
        <strain evidence="1">ATCC 38472_TT</strain>
    </source>
</reference>
<evidence type="ECO:0000313" key="1">
    <source>
        <dbReference type="EMBL" id="TMW62738.1"/>
    </source>
</evidence>
<dbReference type="AlphaFoldDB" id="A0A8K1CHT9"/>
<name>A0A8K1CHT9_PYTOL</name>
<dbReference type="PANTHER" id="PTHR35866:SF1">
    <property type="entry name" value="YKGJ FAMILY CYSTEINE CLUSTER PROTEIN"/>
    <property type="match status" value="1"/>
</dbReference>
<dbReference type="PANTHER" id="PTHR35866">
    <property type="entry name" value="PUTATIVE-RELATED"/>
    <property type="match status" value="1"/>
</dbReference>
<organism evidence="1 2">
    <name type="scientific">Pythium oligandrum</name>
    <name type="common">Mycoparasitic fungus</name>
    <dbReference type="NCBI Taxonomy" id="41045"/>
    <lineage>
        <taxon>Eukaryota</taxon>
        <taxon>Sar</taxon>
        <taxon>Stramenopiles</taxon>
        <taxon>Oomycota</taxon>
        <taxon>Peronosporomycetes</taxon>
        <taxon>Pythiales</taxon>
        <taxon>Pythiaceae</taxon>
        <taxon>Pythium</taxon>
    </lineage>
</organism>
<dbReference type="Gene3D" id="3.40.50.150">
    <property type="entry name" value="Vaccinia Virus protein VP39"/>
    <property type="match status" value="1"/>
</dbReference>
<protein>
    <submittedName>
        <fullName evidence="1">Uncharacterized protein</fullName>
    </submittedName>
</protein>
<dbReference type="Pfam" id="PF03692">
    <property type="entry name" value="CxxCxxCC"/>
    <property type="match status" value="1"/>
</dbReference>
<dbReference type="OrthoDB" id="411785at2759"/>
<dbReference type="Proteomes" id="UP000794436">
    <property type="component" value="Unassembled WGS sequence"/>
</dbReference>
<comment type="caution">
    <text evidence="1">The sequence shown here is derived from an EMBL/GenBank/DDBJ whole genome shotgun (WGS) entry which is preliminary data.</text>
</comment>
<dbReference type="Pfam" id="PF01564">
    <property type="entry name" value="Spermine_synth"/>
    <property type="match status" value="1"/>
</dbReference>